<dbReference type="Pfam" id="PF05272">
    <property type="entry name" value="VapE-like_dom"/>
    <property type="match status" value="1"/>
</dbReference>
<gene>
    <name evidence="3" type="ORF">C8N34_11450</name>
</gene>
<dbReference type="PANTHER" id="PTHR34985">
    <property type="entry name" value="SLR0554 PROTEIN"/>
    <property type="match status" value="1"/>
</dbReference>
<evidence type="ECO:0000256" key="1">
    <source>
        <dbReference type="SAM" id="MobiDB-lite"/>
    </source>
</evidence>
<accession>A0A2T6AT79</accession>
<comment type="caution">
    <text evidence="3">The sequence shown here is derived from an EMBL/GenBank/DDBJ whole genome shotgun (WGS) entry which is preliminary data.</text>
</comment>
<feature type="domain" description="Virulence-associated protein E-like" evidence="2">
    <location>
        <begin position="217"/>
        <end position="419"/>
    </location>
</feature>
<dbReference type="AlphaFoldDB" id="A0A2T6AT79"/>
<dbReference type="OrthoDB" id="9763644at2"/>
<proteinExistence type="predicted"/>
<dbReference type="PANTHER" id="PTHR34985:SF1">
    <property type="entry name" value="SLR0554 PROTEIN"/>
    <property type="match status" value="1"/>
</dbReference>
<dbReference type="Proteomes" id="UP000244224">
    <property type="component" value="Unassembled WGS sequence"/>
</dbReference>
<reference evidence="3 4" key="1">
    <citation type="submission" date="2018-04" db="EMBL/GenBank/DDBJ databases">
        <title>Genomic Encyclopedia of Archaeal and Bacterial Type Strains, Phase II (KMG-II): from individual species to whole genera.</title>
        <authorList>
            <person name="Goeker M."/>
        </authorList>
    </citation>
    <scope>NUCLEOTIDE SEQUENCE [LARGE SCALE GENOMIC DNA]</scope>
    <source>
        <strain evidence="3 4">DSM 21823</strain>
    </source>
</reference>
<sequence length="628" mass="69316">MARATNIATLRASDARDEDFDALLDALNAGMDETCEADAEQIEGDLDELCQELATESEPKVPASWHTPLSRAEHRLKSRITKRANSKPMPHEKLVGLLDEKMDLRGRPDGYKATAYNATLILQNDPRTHGALSLDLFTGNIRVEKPVQFRTVGLANISCEPGGDNFWDDHEGALNTWLGSPVEAGGWGLVVGAGSMANAVRNAAYQNASHPIYEQITSAKWDGKPRLDTALTRWLRLDERNQAYNHAVSRLTFVAAVTRLLEPGHKFDFMPVLQGIQGSAKSSLIEVWSLGYFGEISEPRQFTDSKVMNEMTAGKWFIELPELAALLGVNSRTVKSKLSSKADRARAAYSKYTEERKRGFITVGTSNDKGYLIDPTGNRRFWPLLVGATEQNPVDLASVRAEIQQVYAEALEAYRQMRCDQHEGDLPLFLTGEADEIAKRLQGEATIETPEHAFAGWLTGWLSEPSSGKFARVAIDGLTYRERFCMREAFEAYHRDAGMDRFPDYDSKATALVRGAIDMLPFVTKSTTARFERYGSQQSYAVDSDWLSSQVSEAETGDRDVVEDEQREDLAARPASSITDEWDMVESALSGAPKSAPTDTAVSLDGLSVPMNVASGTVSNVICIAPRK</sequence>
<organism evidence="3 4">
    <name type="scientific">Gemmobacter caeni</name>
    <dbReference type="NCBI Taxonomy" id="589035"/>
    <lineage>
        <taxon>Bacteria</taxon>
        <taxon>Pseudomonadati</taxon>
        <taxon>Pseudomonadota</taxon>
        <taxon>Alphaproteobacteria</taxon>
        <taxon>Rhodobacterales</taxon>
        <taxon>Paracoccaceae</taxon>
        <taxon>Gemmobacter</taxon>
    </lineage>
</organism>
<evidence type="ECO:0000313" key="4">
    <source>
        <dbReference type="Proteomes" id="UP000244224"/>
    </source>
</evidence>
<name>A0A2T6AT79_9RHOB</name>
<dbReference type="InterPro" id="IPR007936">
    <property type="entry name" value="VapE-like_dom"/>
</dbReference>
<protein>
    <submittedName>
        <fullName evidence="3">Virulence-associated protein E</fullName>
    </submittedName>
</protein>
<keyword evidence="4" id="KW-1185">Reference proteome</keyword>
<feature type="region of interest" description="Disordered" evidence="1">
    <location>
        <begin position="553"/>
        <end position="572"/>
    </location>
</feature>
<evidence type="ECO:0000313" key="3">
    <source>
        <dbReference type="EMBL" id="PTX47030.1"/>
    </source>
</evidence>
<evidence type="ECO:0000259" key="2">
    <source>
        <dbReference type="Pfam" id="PF05272"/>
    </source>
</evidence>
<dbReference type="EMBL" id="QBKP01000014">
    <property type="protein sequence ID" value="PTX47030.1"/>
    <property type="molecule type" value="Genomic_DNA"/>
</dbReference>
<dbReference type="RefSeq" id="WP_158640735.1">
    <property type="nucleotide sequence ID" value="NZ_QBKP01000014.1"/>
</dbReference>